<dbReference type="InterPro" id="IPR036388">
    <property type="entry name" value="WH-like_DNA-bd_sf"/>
</dbReference>
<evidence type="ECO:0000313" key="6">
    <source>
        <dbReference type="EMBL" id="RJP14986.1"/>
    </source>
</evidence>
<organism evidence="6 7">
    <name type="scientific">Abyssobacteria bacterium (strain SURF_5)</name>
    <dbReference type="NCBI Taxonomy" id="2093360"/>
    <lineage>
        <taxon>Bacteria</taxon>
        <taxon>Pseudomonadati</taxon>
        <taxon>Candidatus Hydrogenedentota</taxon>
        <taxon>Candidatus Abyssobacteria</taxon>
    </lineage>
</organism>
<dbReference type="GO" id="GO:0032259">
    <property type="term" value="P:methylation"/>
    <property type="evidence" value="ECO:0007669"/>
    <property type="project" value="UniProtKB-KW"/>
</dbReference>
<sequence>MGLADSETRKMTTRARTEAWSSATLREEKFWPIDLFTRSLTLLVANKLGVFEQLAGGPRPLVDIATNSGADLKGMRILLDALVVLEYLKKTGELYENENDTTLYMTKGSREYIGTRLLHIYDGLDRWLRLEDLVRHGQKYKYRLPEFHKTPAEQKKRTREFTIGLSESSRSTAALVAKMLDLRGVKDLLDVGGGAGTYSIEFVRKQPKLRAVVFELPIPARVAREQAKAAGLEKRIRVEIGDFLSHNLGKQVYDAVFLSNIIHNLSADDNRRLLEKAWVSLRSGGRIIVKDMMPNDRRDGPYYPLIFALTMLMFTDSGDTYSEAEVRRWLKEIGFVRLSRKTVIRGENSILIGWKK</sequence>
<proteinExistence type="predicted"/>
<evidence type="ECO:0000256" key="2">
    <source>
        <dbReference type="ARBA" id="ARBA00022679"/>
    </source>
</evidence>
<evidence type="ECO:0000259" key="5">
    <source>
        <dbReference type="Pfam" id="PF08100"/>
    </source>
</evidence>
<dbReference type="GO" id="GO:0008171">
    <property type="term" value="F:O-methyltransferase activity"/>
    <property type="evidence" value="ECO:0007669"/>
    <property type="project" value="InterPro"/>
</dbReference>
<dbReference type="Gene3D" id="1.10.10.10">
    <property type="entry name" value="Winged helix-like DNA-binding domain superfamily/Winged helix DNA-binding domain"/>
    <property type="match status" value="1"/>
</dbReference>
<feature type="domain" description="O-methyltransferase C-terminal" evidence="4">
    <location>
        <begin position="127"/>
        <end position="335"/>
    </location>
</feature>
<dbReference type="GO" id="GO:0046983">
    <property type="term" value="F:protein dimerization activity"/>
    <property type="evidence" value="ECO:0007669"/>
    <property type="project" value="InterPro"/>
</dbReference>
<protein>
    <submittedName>
        <fullName evidence="6">Methyltransferase domain-containing protein</fullName>
    </submittedName>
</protein>
<dbReference type="Gene3D" id="3.40.50.150">
    <property type="entry name" value="Vaccinia Virus protein VP39"/>
    <property type="match status" value="1"/>
</dbReference>
<dbReference type="SUPFAM" id="SSF46785">
    <property type="entry name" value="Winged helix' DNA-binding domain"/>
    <property type="match status" value="1"/>
</dbReference>
<evidence type="ECO:0000256" key="1">
    <source>
        <dbReference type="ARBA" id="ARBA00022603"/>
    </source>
</evidence>
<reference evidence="6 7" key="1">
    <citation type="journal article" date="2017" name="ISME J.">
        <title>Energy and carbon metabolisms in a deep terrestrial subsurface fluid microbial community.</title>
        <authorList>
            <person name="Momper L."/>
            <person name="Jungbluth S.P."/>
            <person name="Lee M.D."/>
            <person name="Amend J.P."/>
        </authorList>
    </citation>
    <scope>NUCLEOTIDE SEQUENCE [LARGE SCALE GENOMIC DNA]</scope>
    <source>
        <strain evidence="6">SURF_5</strain>
    </source>
</reference>
<dbReference type="EMBL" id="QZKU01000139">
    <property type="protein sequence ID" value="RJP14986.1"/>
    <property type="molecule type" value="Genomic_DNA"/>
</dbReference>
<dbReference type="InterPro" id="IPR036390">
    <property type="entry name" value="WH_DNA-bd_sf"/>
</dbReference>
<accession>A0A3A4N9L4</accession>
<dbReference type="InterPro" id="IPR001077">
    <property type="entry name" value="COMT_C"/>
</dbReference>
<keyword evidence="3" id="KW-0949">S-adenosyl-L-methionine</keyword>
<dbReference type="InterPro" id="IPR029063">
    <property type="entry name" value="SAM-dependent_MTases_sf"/>
</dbReference>
<keyword evidence="1 6" id="KW-0489">Methyltransferase</keyword>
<dbReference type="PANTHER" id="PTHR43712">
    <property type="entry name" value="PUTATIVE (AFU_ORTHOLOGUE AFUA_4G14580)-RELATED"/>
    <property type="match status" value="1"/>
</dbReference>
<dbReference type="InterPro" id="IPR012967">
    <property type="entry name" value="COMT_dimerisation"/>
</dbReference>
<evidence type="ECO:0000313" key="7">
    <source>
        <dbReference type="Proteomes" id="UP000265882"/>
    </source>
</evidence>
<dbReference type="Pfam" id="PF08100">
    <property type="entry name" value="Dimerisation"/>
    <property type="match status" value="1"/>
</dbReference>
<dbReference type="Proteomes" id="UP000265882">
    <property type="component" value="Unassembled WGS sequence"/>
</dbReference>
<dbReference type="AlphaFoldDB" id="A0A3A4N9L4"/>
<dbReference type="Pfam" id="PF00891">
    <property type="entry name" value="Methyltransf_2"/>
    <property type="match status" value="1"/>
</dbReference>
<evidence type="ECO:0000259" key="4">
    <source>
        <dbReference type="Pfam" id="PF00891"/>
    </source>
</evidence>
<gene>
    <name evidence="6" type="ORF">C4520_20665</name>
</gene>
<evidence type="ECO:0000256" key="3">
    <source>
        <dbReference type="ARBA" id="ARBA00022691"/>
    </source>
</evidence>
<comment type="caution">
    <text evidence="6">The sequence shown here is derived from an EMBL/GenBank/DDBJ whole genome shotgun (WGS) entry which is preliminary data.</text>
</comment>
<dbReference type="SUPFAM" id="SSF53335">
    <property type="entry name" value="S-adenosyl-L-methionine-dependent methyltransferases"/>
    <property type="match status" value="1"/>
</dbReference>
<dbReference type="PANTHER" id="PTHR43712:SF2">
    <property type="entry name" value="O-METHYLTRANSFERASE CICE"/>
    <property type="match status" value="1"/>
</dbReference>
<keyword evidence="2 6" id="KW-0808">Transferase</keyword>
<dbReference type="CDD" id="cd02440">
    <property type="entry name" value="AdoMet_MTases"/>
    <property type="match status" value="1"/>
</dbReference>
<name>A0A3A4N9L4_ABYX5</name>
<dbReference type="PROSITE" id="PS51683">
    <property type="entry name" value="SAM_OMT_II"/>
    <property type="match status" value="1"/>
</dbReference>
<feature type="domain" description="O-methyltransferase dimerisation" evidence="5">
    <location>
        <begin position="34"/>
        <end position="106"/>
    </location>
</feature>
<dbReference type="InterPro" id="IPR016461">
    <property type="entry name" value="COMT-like"/>
</dbReference>